<accession>A0A8K0KGC9</accession>
<sequence>MEMEKMNVRVLGMAEMRWPDNGDIWSGDYHVIHTGMIEKRRGQAGVRVVLSKELGRRVKGYVQCSGRVILVKIETKPTDTGKNRGTC</sequence>
<dbReference type="OrthoDB" id="6600435at2759"/>
<protein>
    <submittedName>
        <fullName evidence="1">Uncharacterized protein</fullName>
    </submittedName>
</protein>
<evidence type="ECO:0000313" key="1">
    <source>
        <dbReference type="EMBL" id="KAG8234400.1"/>
    </source>
</evidence>
<reference evidence="1" key="2">
    <citation type="submission" date="2017-10" db="EMBL/GenBank/DDBJ databases">
        <title>Ladona fulva Genome sequencing and assembly.</title>
        <authorList>
            <person name="Murali S."/>
            <person name="Richards S."/>
            <person name="Bandaranaike D."/>
            <person name="Bellair M."/>
            <person name="Blankenburg K."/>
            <person name="Chao H."/>
            <person name="Dinh H."/>
            <person name="Doddapaneni H."/>
            <person name="Dugan-Rocha S."/>
            <person name="Elkadiri S."/>
            <person name="Gnanaolivu R."/>
            <person name="Hernandez B."/>
            <person name="Skinner E."/>
            <person name="Javaid M."/>
            <person name="Lee S."/>
            <person name="Li M."/>
            <person name="Ming W."/>
            <person name="Munidasa M."/>
            <person name="Muniz J."/>
            <person name="Nguyen L."/>
            <person name="Hughes D."/>
            <person name="Osuji N."/>
            <person name="Pu L.-L."/>
            <person name="Puazo M."/>
            <person name="Qu C."/>
            <person name="Quiroz J."/>
            <person name="Raj R."/>
            <person name="Weissenberger G."/>
            <person name="Xin Y."/>
            <person name="Zou X."/>
            <person name="Han Y."/>
            <person name="Worley K."/>
            <person name="Muzny D."/>
            <person name="Gibbs R."/>
        </authorList>
    </citation>
    <scope>NUCLEOTIDE SEQUENCE</scope>
    <source>
        <strain evidence="1">Sampled in the wild</strain>
    </source>
</reference>
<dbReference type="EMBL" id="KZ308808">
    <property type="protein sequence ID" value="KAG8234400.1"/>
    <property type="molecule type" value="Genomic_DNA"/>
</dbReference>
<keyword evidence="2" id="KW-1185">Reference proteome</keyword>
<dbReference type="Proteomes" id="UP000792457">
    <property type="component" value="Unassembled WGS sequence"/>
</dbReference>
<comment type="caution">
    <text evidence="1">The sequence shown here is derived from an EMBL/GenBank/DDBJ whole genome shotgun (WGS) entry which is preliminary data.</text>
</comment>
<gene>
    <name evidence="1" type="ORF">J437_LFUL014658</name>
</gene>
<reference evidence="1" key="1">
    <citation type="submission" date="2013-04" db="EMBL/GenBank/DDBJ databases">
        <authorList>
            <person name="Qu J."/>
            <person name="Murali S.C."/>
            <person name="Bandaranaike D."/>
            <person name="Bellair M."/>
            <person name="Blankenburg K."/>
            <person name="Chao H."/>
            <person name="Dinh H."/>
            <person name="Doddapaneni H."/>
            <person name="Downs B."/>
            <person name="Dugan-Rocha S."/>
            <person name="Elkadiri S."/>
            <person name="Gnanaolivu R.D."/>
            <person name="Hernandez B."/>
            <person name="Javaid M."/>
            <person name="Jayaseelan J.C."/>
            <person name="Lee S."/>
            <person name="Li M."/>
            <person name="Ming W."/>
            <person name="Munidasa M."/>
            <person name="Muniz J."/>
            <person name="Nguyen L."/>
            <person name="Ongeri F."/>
            <person name="Osuji N."/>
            <person name="Pu L.-L."/>
            <person name="Puazo M."/>
            <person name="Qu C."/>
            <person name="Quiroz J."/>
            <person name="Raj R."/>
            <person name="Weissenberger G."/>
            <person name="Xin Y."/>
            <person name="Zou X."/>
            <person name="Han Y."/>
            <person name="Richards S."/>
            <person name="Worley K."/>
            <person name="Muzny D."/>
            <person name="Gibbs R."/>
        </authorList>
    </citation>
    <scope>NUCLEOTIDE SEQUENCE</scope>
    <source>
        <strain evidence="1">Sampled in the wild</strain>
    </source>
</reference>
<evidence type="ECO:0000313" key="2">
    <source>
        <dbReference type="Proteomes" id="UP000792457"/>
    </source>
</evidence>
<dbReference type="AlphaFoldDB" id="A0A8K0KGC9"/>
<proteinExistence type="predicted"/>
<organism evidence="1 2">
    <name type="scientific">Ladona fulva</name>
    <name type="common">Scarce chaser dragonfly</name>
    <name type="synonym">Libellula fulva</name>
    <dbReference type="NCBI Taxonomy" id="123851"/>
    <lineage>
        <taxon>Eukaryota</taxon>
        <taxon>Metazoa</taxon>
        <taxon>Ecdysozoa</taxon>
        <taxon>Arthropoda</taxon>
        <taxon>Hexapoda</taxon>
        <taxon>Insecta</taxon>
        <taxon>Pterygota</taxon>
        <taxon>Palaeoptera</taxon>
        <taxon>Odonata</taxon>
        <taxon>Epiprocta</taxon>
        <taxon>Anisoptera</taxon>
        <taxon>Libelluloidea</taxon>
        <taxon>Libellulidae</taxon>
        <taxon>Ladona</taxon>
    </lineage>
</organism>
<name>A0A8K0KGC9_LADFU</name>